<comment type="caution">
    <text evidence="1">The sequence shown here is derived from an EMBL/GenBank/DDBJ whole genome shotgun (WGS) entry which is preliminary data.</text>
</comment>
<gene>
    <name evidence="1" type="ORF">RhiirA4_489204</name>
</gene>
<dbReference type="AlphaFoldDB" id="A0A2I1HUK7"/>
<dbReference type="Proteomes" id="UP000234323">
    <property type="component" value="Unassembled WGS sequence"/>
</dbReference>
<dbReference type="EMBL" id="LLXI01007366">
    <property type="protein sequence ID" value="PKY62562.1"/>
    <property type="molecule type" value="Genomic_DNA"/>
</dbReference>
<protein>
    <submittedName>
        <fullName evidence="1">Uncharacterized protein</fullName>
    </submittedName>
</protein>
<evidence type="ECO:0000313" key="2">
    <source>
        <dbReference type="Proteomes" id="UP000234323"/>
    </source>
</evidence>
<keyword evidence="2" id="KW-1185">Reference proteome</keyword>
<evidence type="ECO:0000313" key="1">
    <source>
        <dbReference type="EMBL" id="PKY62562.1"/>
    </source>
</evidence>
<name>A0A2I1HUK7_9GLOM</name>
<organism evidence="1 2">
    <name type="scientific">Rhizophagus irregularis</name>
    <dbReference type="NCBI Taxonomy" id="588596"/>
    <lineage>
        <taxon>Eukaryota</taxon>
        <taxon>Fungi</taxon>
        <taxon>Fungi incertae sedis</taxon>
        <taxon>Mucoromycota</taxon>
        <taxon>Glomeromycotina</taxon>
        <taxon>Glomeromycetes</taxon>
        <taxon>Glomerales</taxon>
        <taxon>Glomeraceae</taxon>
        <taxon>Rhizophagus</taxon>
    </lineage>
</organism>
<accession>A0A2I1HUK7</accession>
<sequence>MQNIYLHRLNLQSEGFIYEHVLLNTEDDYDFPIPRILNNECPYFVAKSIDVQLENSNN</sequence>
<proteinExistence type="predicted"/>
<reference evidence="1 2" key="1">
    <citation type="submission" date="2015-10" db="EMBL/GenBank/DDBJ databases">
        <title>Genome analyses suggest a sexual origin of heterokaryosis in a supposedly ancient asexual fungus.</title>
        <authorList>
            <person name="Ropars J."/>
            <person name="Sedzielewska K."/>
            <person name="Noel J."/>
            <person name="Charron P."/>
            <person name="Farinelli L."/>
            <person name="Marton T."/>
            <person name="Kruger M."/>
            <person name="Pelin A."/>
            <person name="Brachmann A."/>
            <person name="Corradi N."/>
        </authorList>
    </citation>
    <scope>NUCLEOTIDE SEQUENCE [LARGE SCALE GENOMIC DNA]</scope>
    <source>
        <strain evidence="1 2">A4</strain>
    </source>
</reference>